<protein>
    <submittedName>
        <fullName evidence="1">N-acetylglucosamine kinase-like BadF-type ATPase</fullName>
    </submittedName>
</protein>
<dbReference type="SUPFAM" id="SSF53067">
    <property type="entry name" value="Actin-like ATPase domain"/>
    <property type="match status" value="2"/>
</dbReference>
<keyword evidence="2" id="KW-1185">Reference proteome</keyword>
<dbReference type="CDD" id="cd24079">
    <property type="entry name" value="ASKHA_NBD_PG1100-like"/>
    <property type="match status" value="1"/>
</dbReference>
<dbReference type="EMBL" id="JAASQJ010000001">
    <property type="protein sequence ID" value="NIJ51172.1"/>
    <property type="molecule type" value="Genomic_DNA"/>
</dbReference>
<evidence type="ECO:0000313" key="2">
    <source>
        <dbReference type="Proteomes" id="UP001179181"/>
    </source>
</evidence>
<dbReference type="Gene3D" id="3.30.420.40">
    <property type="match status" value="2"/>
</dbReference>
<dbReference type="InterPro" id="IPR043129">
    <property type="entry name" value="ATPase_NBD"/>
</dbReference>
<dbReference type="Proteomes" id="UP001179181">
    <property type="component" value="Unassembled WGS sequence"/>
</dbReference>
<gene>
    <name evidence="1" type="ORF">FHS68_000328</name>
</gene>
<dbReference type="InterPro" id="IPR039758">
    <property type="entry name" value="NAGK-like"/>
</dbReference>
<dbReference type="PANTHER" id="PTHR12862:SF0">
    <property type="entry name" value="N-ACETYL-D-GLUCOSAMINE KINASE"/>
    <property type="match status" value="1"/>
</dbReference>
<evidence type="ECO:0000313" key="1">
    <source>
        <dbReference type="EMBL" id="NIJ51172.1"/>
    </source>
</evidence>
<name>A0ABX0UET1_9BACT</name>
<dbReference type="PANTHER" id="PTHR12862">
    <property type="entry name" value="BADF TYPE ATPASE DOMAIN-CONTAINING PROTEIN"/>
    <property type="match status" value="1"/>
</dbReference>
<proteinExistence type="predicted"/>
<dbReference type="RefSeq" id="WP_167266635.1">
    <property type="nucleotide sequence ID" value="NZ_JAASQJ010000001.1"/>
</dbReference>
<sequence>MLSKLTLLADSGSTKTDWIVINSDAQVNTFQSAGINPFYQTAEEIIPVIESQVIPHIQGDITKIHFFGAGCADEKSSKPVFDALKETIRSAGLIEVASDMLGAAKGLCGRSPGLACILGTGANNAFYDGEKIIKSIGSLGFWLGDEGSGSYLGKTLVVQFLQNDLPADLHDSFAKIYPEVNRLSVLDHAYKKPYPNRYFAAFSTFIAANRQHDYIQNLISEAFGLFVQKYILKHPDAGKYPVHFTGSIAYHYKDLLIAGLTKYGLQSGRILKSPLEGLVQYYS</sequence>
<accession>A0ABX0UET1</accession>
<comment type="caution">
    <text evidence="1">The sequence shown here is derived from an EMBL/GenBank/DDBJ whole genome shotgun (WGS) entry which is preliminary data.</text>
</comment>
<organism evidence="1 2">
    <name type="scientific">Dyadobacter arcticus</name>
    <dbReference type="NCBI Taxonomy" id="1078754"/>
    <lineage>
        <taxon>Bacteria</taxon>
        <taxon>Pseudomonadati</taxon>
        <taxon>Bacteroidota</taxon>
        <taxon>Cytophagia</taxon>
        <taxon>Cytophagales</taxon>
        <taxon>Spirosomataceae</taxon>
        <taxon>Dyadobacter</taxon>
    </lineage>
</organism>
<dbReference type="Gene3D" id="1.10.720.160">
    <property type="match status" value="1"/>
</dbReference>
<reference evidence="1 2" key="1">
    <citation type="submission" date="2020-03" db="EMBL/GenBank/DDBJ databases">
        <title>Genomic Encyclopedia of Type Strains, Phase IV (KMG-IV): sequencing the most valuable type-strain genomes for metagenomic binning, comparative biology and taxonomic classification.</title>
        <authorList>
            <person name="Goeker M."/>
        </authorList>
    </citation>
    <scope>NUCLEOTIDE SEQUENCE [LARGE SCALE GENOMIC DNA]</scope>
    <source>
        <strain evidence="1 2">DSM 102865</strain>
    </source>
</reference>